<proteinExistence type="predicted"/>
<organism evidence="3 4">
    <name type="scientific">Pyrinomonas methylaliphatogenes</name>
    <dbReference type="NCBI Taxonomy" id="454194"/>
    <lineage>
        <taxon>Bacteria</taxon>
        <taxon>Pseudomonadati</taxon>
        <taxon>Acidobacteriota</taxon>
        <taxon>Blastocatellia</taxon>
        <taxon>Blastocatellales</taxon>
        <taxon>Pyrinomonadaceae</taxon>
        <taxon>Pyrinomonas</taxon>
    </lineage>
</organism>
<reference evidence="3 4" key="2">
    <citation type="submission" date="2015-01" db="EMBL/GenBank/DDBJ databases">
        <title>Complete genome sequence of Pyrinomonas methylaliphatogenes type strain K22T.</title>
        <authorList>
            <person name="Lee K.C.Y."/>
            <person name="Power J.F."/>
            <person name="Dunfield P.F."/>
            <person name="Morgan X.C."/>
            <person name="Huttenhower C."/>
            <person name="Stott M.B."/>
        </authorList>
    </citation>
    <scope>NUCLEOTIDE SEQUENCE [LARGE SCALE GENOMIC DNA]</scope>
    <source>
        <strain evidence="3 4">K22</strain>
    </source>
</reference>
<feature type="chain" id="PRO_5002110917" description="Tfp pilus assembly protein PilP" evidence="2">
    <location>
        <begin position="25"/>
        <end position="200"/>
    </location>
</feature>
<dbReference type="EMBL" id="CBXV010000007">
    <property type="protein sequence ID" value="CDM66208.1"/>
    <property type="molecule type" value="Genomic_DNA"/>
</dbReference>
<evidence type="ECO:0000256" key="1">
    <source>
        <dbReference type="SAM" id="MobiDB-lite"/>
    </source>
</evidence>
<accession>A0A0B6WY66</accession>
<dbReference type="RefSeq" id="WP_041977191.1">
    <property type="nucleotide sequence ID" value="NZ_CBXV010000007.1"/>
</dbReference>
<protein>
    <recommendedName>
        <fullName evidence="5">Tfp pilus assembly protein PilP</fullName>
    </recommendedName>
</protein>
<dbReference type="Proteomes" id="UP000031518">
    <property type="component" value="Unassembled WGS sequence"/>
</dbReference>
<name>A0A0B6WY66_9BACT</name>
<sequence precursor="true">MGDRLKFSPFVLAISLGFACLASAQQASSVYRPTSRDPFVKYKPRTVEGLIKRAPTVVEPPALQERIEQYKARKLAAMQQQQPAPKPTSAFLLSELQVIGIFRTPRGYAAMVEATPIKLSYVVYPGELFFDGQLVAVEENRLIFRREKRWSDGRREWVVEMKPLRQPDAVTEALTASKAQAEKEPVKSDEGKEEKKSPSR</sequence>
<evidence type="ECO:0000313" key="4">
    <source>
        <dbReference type="Proteomes" id="UP000031518"/>
    </source>
</evidence>
<feature type="region of interest" description="Disordered" evidence="1">
    <location>
        <begin position="169"/>
        <end position="200"/>
    </location>
</feature>
<evidence type="ECO:0000313" key="3">
    <source>
        <dbReference type="EMBL" id="CDM66208.1"/>
    </source>
</evidence>
<evidence type="ECO:0000256" key="2">
    <source>
        <dbReference type="SAM" id="SignalP"/>
    </source>
</evidence>
<dbReference type="STRING" id="454194.PYK22_02222"/>
<feature type="compositionally biased region" description="Basic and acidic residues" evidence="1">
    <location>
        <begin position="180"/>
        <end position="200"/>
    </location>
</feature>
<evidence type="ECO:0008006" key="5">
    <source>
        <dbReference type="Google" id="ProtNLM"/>
    </source>
</evidence>
<keyword evidence="4" id="KW-1185">Reference proteome</keyword>
<feature type="signal peptide" evidence="2">
    <location>
        <begin position="1"/>
        <end position="24"/>
    </location>
</feature>
<gene>
    <name evidence="3" type="ORF">PYK22_02222</name>
</gene>
<dbReference type="AlphaFoldDB" id="A0A0B6WY66"/>
<keyword evidence="2" id="KW-0732">Signal</keyword>
<reference evidence="3 4" key="1">
    <citation type="submission" date="2013-12" db="EMBL/GenBank/DDBJ databases">
        <authorList>
            <person name="Stott M."/>
        </authorList>
    </citation>
    <scope>NUCLEOTIDE SEQUENCE [LARGE SCALE GENOMIC DNA]</scope>
    <source>
        <strain evidence="3 4">K22</strain>
    </source>
</reference>
<dbReference type="PROSITE" id="PS51257">
    <property type="entry name" value="PROKAR_LIPOPROTEIN"/>
    <property type="match status" value="1"/>
</dbReference>